<accession>A0A0A8Z1T9</accession>
<evidence type="ECO:0000313" key="1">
    <source>
        <dbReference type="EMBL" id="JAD30700.1"/>
    </source>
</evidence>
<sequence length="50" mass="5987">MVLFRLFNCRKFGLYQFIEKNSLFGNPCSLVNTIHKIKDMQFLKKNSNFI</sequence>
<name>A0A0A8Z1T9_ARUDO</name>
<reference evidence="1" key="2">
    <citation type="journal article" date="2015" name="Data Brief">
        <title>Shoot transcriptome of the giant reed, Arundo donax.</title>
        <authorList>
            <person name="Barrero R.A."/>
            <person name="Guerrero F.D."/>
            <person name="Moolhuijzen P."/>
            <person name="Goolsby J.A."/>
            <person name="Tidwell J."/>
            <person name="Bellgard S.E."/>
            <person name="Bellgard M.I."/>
        </authorList>
    </citation>
    <scope>NUCLEOTIDE SEQUENCE</scope>
    <source>
        <tissue evidence="1">Shoot tissue taken approximately 20 cm above the soil surface</tissue>
    </source>
</reference>
<proteinExistence type="predicted"/>
<reference evidence="1" key="1">
    <citation type="submission" date="2014-09" db="EMBL/GenBank/DDBJ databases">
        <authorList>
            <person name="Magalhaes I.L.F."/>
            <person name="Oliveira U."/>
            <person name="Santos F.R."/>
            <person name="Vidigal T.H.D.A."/>
            <person name="Brescovit A.D."/>
            <person name="Santos A.J."/>
        </authorList>
    </citation>
    <scope>NUCLEOTIDE SEQUENCE</scope>
    <source>
        <tissue evidence="1">Shoot tissue taken approximately 20 cm above the soil surface</tissue>
    </source>
</reference>
<protein>
    <submittedName>
        <fullName evidence="1">Uncharacterized protein</fullName>
    </submittedName>
</protein>
<dbReference type="AlphaFoldDB" id="A0A0A8Z1T9"/>
<dbReference type="EMBL" id="GBRH01267195">
    <property type="protein sequence ID" value="JAD30700.1"/>
    <property type="molecule type" value="Transcribed_RNA"/>
</dbReference>
<organism evidence="1">
    <name type="scientific">Arundo donax</name>
    <name type="common">Giant reed</name>
    <name type="synonym">Donax arundinaceus</name>
    <dbReference type="NCBI Taxonomy" id="35708"/>
    <lineage>
        <taxon>Eukaryota</taxon>
        <taxon>Viridiplantae</taxon>
        <taxon>Streptophyta</taxon>
        <taxon>Embryophyta</taxon>
        <taxon>Tracheophyta</taxon>
        <taxon>Spermatophyta</taxon>
        <taxon>Magnoliopsida</taxon>
        <taxon>Liliopsida</taxon>
        <taxon>Poales</taxon>
        <taxon>Poaceae</taxon>
        <taxon>PACMAD clade</taxon>
        <taxon>Arundinoideae</taxon>
        <taxon>Arundineae</taxon>
        <taxon>Arundo</taxon>
    </lineage>
</organism>